<gene>
    <name evidence="4" type="ORF">ABMA28_006888</name>
</gene>
<dbReference type="EMBL" id="JBEDNZ010000002">
    <property type="protein sequence ID" value="KAL0850995.1"/>
    <property type="molecule type" value="Genomic_DNA"/>
</dbReference>
<feature type="compositionally biased region" description="Basic and acidic residues" evidence="1">
    <location>
        <begin position="103"/>
        <end position="115"/>
    </location>
</feature>
<evidence type="ECO:0000313" key="4">
    <source>
        <dbReference type="EMBL" id="KAL0850995.1"/>
    </source>
</evidence>
<comment type="caution">
    <text evidence="4">The sequence shown here is derived from an EMBL/GenBank/DDBJ whole genome shotgun (WGS) entry which is preliminary data.</text>
</comment>
<keyword evidence="2" id="KW-0812">Transmembrane</keyword>
<dbReference type="Proteomes" id="UP001549921">
    <property type="component" value="Unassembled WGS sequence"/>
</dbReference>
<name>A0ABD0TNS4_LOXSC</name>
<organism evidence="4 5">
    <name type="scientific">Loxostege sticticalis</name>
    <name type="common">Beet webworm moth</name>
    <dbReference type="NCBI Taxonomy" id="481309"/>
    <lineage>
        <taxon>Eukaryota</taxon>
        <taxon>Metazoa</taxon>
        <taxon>Ecdysozoa</taxon>
        <taxon>Arthropoda</taxon>
        <taxon>Hexapoda</taxon>
        <taxon>Insecta</taxon>
        <taxon>Pterygota</taxon>
        <taxon>Neoptera</taxon>
        <taxon>Endopterygota</taxon>
        <taxon>Lepidoptera</taxon>
        <taxon>Glossata</taxon>
        <taxon>Ditrysia</taxon>
        <taxon>Pyraloidea</taxon>
        <taxon>Crambidae</taxon>
        <taxon>Pyraustinae</taxon>
        <taxon>Loxostege</taxon>
    </lineage>
</organism>
<evidence type="ECO:0000259" key="3">
    <source>
        <dbReference type="PROSITE" id="PS50017"/>
    </source>
</evidence>
<feature type="compositionally biased region" description="Acidic residues" evidence="1">
    <location>
        <begin position="73"/>
        <end position="89"/>
    </location>
</feature>
<feature type="domain" description="Death" evidence="3">
    <location>
        <begin position="190"/>
        <end position="271"/>
    </location>
</feature>
<proteinExistence type="predicted"/>
<keyword evidence="2" id="KW-1133">Transmembrane helix</keyword>
<keyword evidence="2" id="KW-0472">Membrane</keyword>
<reference evidence="4 5" key="1">
    <citation type="submission" date="2024-06" db="EMBL/GenBank/DDBJ databases">
        <title>A chromosome-level genome assembly of beet webworm, Loxostege sticticalis.</title>
        <authorList>
            <person name="Zhang Y."/>
        </authorList>
    </citation>
    <scope>NUCLEOTIDE SEQUENCE [LARGE SCALE GENOMIC DNA]</scope>
    <source>
        <strain evidence="4">AQ028</strain>
        <tissue evidence="4">Male pupae</tissue>
    </source>
</reference>
<dbReference type="Pfam" id="PF00531">
    <property type="entry name" value="Death"/>
    <property type="match status" value="1"/>
</dbReference>
<dbReference type="CDD" id="cd01670">
    <property type="entry name" value="Death"/>
    <property type="match status" value="1"/>
</dbReference>
<evidence type="ECO:0000256" key="1">
    <source>
        <dbReference type="SAM" id="MobiDB-lite"/>
    </source>
</evidence>
<sequence>MIQDKRVTNHYIFQIVSHIVALIMASVSSRLLEMFRNLKSDAVPKPPRHSDADAETQSPTPEDPTDNNRGREEDDDEHEEIIFEDDDFVKDDKKPKFKFPFKPRKDKDESKDPKAHKNFKRGCYNSVNTQATGTVFNVVNANGVQFGSNFVYYMSATNGNVKSEKTSRPGDNIEKDNLITLLMETKIQPTHKYIDFVAKNLGINWKSIFVSLGYLIGRIDTLEMEKGITEARYKLLKDWVDNDDDGTLGRLASILWEEGERQIVRELSIIYKENKK</sequence>
<dbReference type="InterPro" id="IPR000488">
    <property type="entry name" value="Death_dom"/>
</dbReference>
<dbReference type="SUPFAM" id="SSF47986">
    <property type="entry name" value="DEATH domain"/>
    <property type="match status" value="1"/>
</dbReference>
<protein>
    <recommendedName>
        <fullName evidence="3">Death domain-containing protein</fullName>
    </recommendedName>
</protein>
<feature type="region of interest" description="Disordered" evidence="1">
    <location>
        <begin position="41"/>
        <end position="117"/>
    </location>
</feature>
<evidence type="ECO:0000256" key="2">
    <source>
        <dbReference type="SAM" id="Phobius"/>
    </source>
</evidence>
<dbReference type="Gene3D" id="1.10.533.10">
    <property type="entry name" value="Death Domain, Fas"/>
    <property type="match status" value="1"/>
</dbReference>
<feature type="transmembrane region" description="Helical" evidence="2">
    <location>
        <begin position="12"/>
        <end position="32"/>
    </location>
</feature>
<dbReference type="AlphaFoldDB" id="A0ABD0TNS4"/>
<evidence type="ECO:0000313" key="5">
    <source>
        <dbReference type="Proteomes" id="UP001549921"/>
    </source>
</evidence>
<dbReference type="InterPro" id="IPR011029">
    <property type="entry name" value="DEATH-like_dom_sf"/>
</dbReference>
<dbReference type="PROSITE" id="PS50017">
    <property type="entry name" value="DEATH_DOMAIN"/>
    <property type="match status" value="1"/>
</dbReference>
<accession>A0ABD0TNS4</accession>